<dbReference type="RefSeq" id="WP_379877186.1">
    <property type="nucleotide sequence ID" value="NZ_JBHUIP010000012.1"/>
</dbReference>
<sequence length="578" mass="61385">MARIRVVKGSPLGNSLISPPDAAPAPAFGRGGWLLPLAVLLAGLLSVPDSVQAQAGSKMRVSVPIGDEDEDGDDPAAMGEDDEEEDEEEPGVPAMPSVELPSEFDPLRREKLAHRLDKAYRQALLQYQQVQALKRDLNSPVPTGLLAAEVPTGNTEGEDDASLMESEKLEVSIGGQINRALIFGRSGSSKQLSNVDSGASPSRLNVSAKYGSPRNVQIGGAMELALASNGGGSVDFGDEVTANSSAISLRQADLFLRADPYGKLSVGQGSMAGDGVSEIDLSGSSGAIWAGVQHVGGGFSFGGEAPFYPVGTDAAKAQGVAPTIGDMINHYDGLGRLDRIRYDTAAFKGFSLSASYGENASYDVALRYKGKIARYQIAAGAAFSENTRAAQRNLDGAVTNGDLIRQQQFFNAGFSVLAPFGVSMTGVYGRGITEFARLDNSAATRNEIRMLNERNDQFFYGKLGYSASWFDFGKTSFAIDAALHDERRQTGERAYAYGVGAVQRMDDWGAEFYISARMFHISLPKEDALVGGGSRSNAIYSYVNSDRALGAMDMPYRDGLAGSLDPVLVLFTGVKVKL</sequence>
<feature type="compositionally biased region" description="Acidic residues" evidence="1">
    <location>
        <begin position="66"/>
        <end position="90"/>
    </location>
</feature>
<dbReference type="Proteomes" id="UP001597295">
    <property type="component" value="Unassembled WGS sequence"/>
</dbReference>
<keyword evidence="3" id="KW-1185">Reference proteome</keyword>
<evidence type="ECO:0008006" key="4">
    <source>
        <dbReference type="Google" id="ProtNLM"/>
    </source>
</evidence>
<comment type="caution">
    <text evidence="2">The sequence shown here is derived from an EMBL/GenBank/DDBJ whole genome shotgun (WGS) entry which is preliminary data.</text>
</comment>
<reference evidence="3" key="1">
    <citation type="journal article" date="2019" name="Int. J. Syst. Evol. Microbiol.">
        <title>The Global Catalogue of Microorganisms (GCM) 10K type strain sequencing project: providing services to taxonomists for standard genome sequencing and annotation.</title>
        <authorList>
            <consortium name="The Broad Institute Genomics Platform"/>
            <consortium name="The Broad Institute Genome Sequencing Center for Infectious Disease"/>
            <person name="Wu L."/>
            <person name="Ma J."/>
        </authorList>
    </citation>
    <scope>NUCLEOTIDE SEQUENCE [LARGE SCALE GENOMIC DNA]</scope>
    <source>
        <strain evidence="3">CGMCC 1.19062</strain>
    </source>
</reference>
<name>A0ABW5DSS5_9PROT</name>
<evidence type="ECO:0000256" key="1">
    <source>
        <dbReference type="SAM" id="MobiDB-lite"/>
    </source>
</evidence>
<gene>
    <name evidence="2" type="ORF">ACFSM5_14695</name>
</gene>
<proteinExistence type="predicted"/>
<dbReference type="EMBL" id="JBHUIP010000012">
    <property type="protein sequence ID" value="MFD2264147.1"/>
    <property type="molecule type" value="Genomic_DNA"/>
</dbReference>
<accession>A0ABW5DSS5</accession>
<evidence type="ECO:0000313" key="2">
    <source>
        <dbReference type="EMBL" id="MFD2264147.1"/>
    </source>
</evidence>
<protein>
    <recommendedName>
        <fullName evidence="4">Porin</fullName>
    </recommendedName>
</protein>
<organism evidence="2 3">
    <name type="scientific">Lacibacterium aquatile</name>
    <dbReference type="NCBI Taxonomy" id="1168082"/>
    <lineage>
        <taxon>Bacteria</taxon>
        <taxon>Pseudomonadati</taxon>
        <taxon>Pseudomonadota</taxon>
        <taxon>Alphaproteobacteria</taxon>
        <taxon>Rhodospirillales</taxon>
        <taxon>Rhodospirillaceae</taxon>
    </lineage>
</organism>
<feature type="region of interest" description="Disordered" evidence="1">
    <location>
        <begin position="56"/>
        <end position="104"/>
    </location>
</feature>
<dbReference type="SUPFAM" id="SSF56935">
    <property type="entry name" value="Porins"/>
    <property type="match status" value="1"/>
</dbReference>
<evidence type="ECO:0000313" key="3">
    <source>
        <dbReference type="Proteomes" id="UP001597295"/>
    </source>
</evidence>